<reference evidence="1" key="1">
    <citation type="journal article" date="2019" name="Sci. Rep.">
        <title>Draft genome of Tanacetum cinerariifolium, the natural source of mosquito coil.</title>
        <authorList>
            <person name="Yamashiro T."/>
            <person name="Shiraishi A."/>
            <person name="Satake H."/>
            <person name="Nakayama K."/>
        </authorList>
    </citation>
    <scope>NUCLEOTIDE SEQUENCE</scope>
</reference>
<proteinExistence type="predicted"/>
<dbReference type="AlphaFoldDB" id="A0A699QPF3"/>
<feature type="non-terminal residue" evidence="1">
    <location>
        <position position="124"/>
    </location>
</feature>
<gene>
    <name evidence="1" type="ORF">Tci_845145</name>
</gene>
<evidence type="ECO:0000313" key="1">
    <source>
        <dbReference type="EMBL" id="GFC73175.1"/>
    </source>
</evidence>
<organism evidence="1">
    <name type="scientific">Tanacetum cinerariifolium</name>
    <name type="common">Dalmatian daisy</name>
    <name type="synonym">Chrysanthemum cinerariifolium</name>
    <dbReference type="NCBI Taxonomy" id="118510"/>
    <lineage>
        <taxon>Eukaryota</taxon>
        <taxon>Viridiplantae</taxon>
        <taxon>Streptophyta</taxon>
        <taxon>Embryophyta</taxon>
        <taxon>Tracheophyta</taxon>
        <taxon>Spermatophyta</taxon>
        <taxon>Magnoliopsida</taxon>
        <taxon>eudicotyledons</taxon>
        <taxon>Gunneridae</taxon>
        <taxon>Pentapetalae</taxon>
        <taxon>asterids</taxon>
        <taxon>campanulids</taxon>
        <taxon>Asterales</taxon>
        <taxon>Asteraceae</taxon>
        <taxon>Asteroideae</taxon>
        <taxon>Anthemideae</taxon>
        <taxon>Anthemidinae</taxon>
        <taxon>Tanacetum</taxon>
    </lineage>
</organism>
<name>A0A699QPF3_TANCI</name>
<sequence>MAEEAEQKIESEIQRLYDHMEARLNTIAEEEKERQFIGQMNSSAHMKLAIECCVPKNRKYVDDLKRPFNRIDIIFLIHDLKEWLSRSVMDRFKFPWCNDISVNRNFWHGLCVFDDNHQGWLVDE</sequence>
<accession>A0A699QPF3</accession>
<protein>
    <submittedName>
        <fullName evidence="1">Phospholipase-like protein</fullName>
    </submittedName>
</protein>
<comment type="caution">
    <text evidence="1">The sequence shown here is derived from an EMBL/GenBank/DDBJ whole genome shotgun (WGS) entry which is preliminary data.</text>
</comment>
<dbReference type="EMBL" id="BKCJ011041287">
    <property type="protein sequence ID" value="GFC73175.1"/>
    <property type="molecule type" value="Genomic_DNA"/>
</dbReference>